<sequence>MPSLANSPARSAWNNGSSSSPSEAHNPVRSPSATSPESLYERLARLEQYESERAQRVHIYETERSQLLSAFIRNCLNEIEDIKTRSATLTEYARRESKVVTLIDGNGLPFQDGFVQAGGQGGKPAAEALCDGVSRFVQHLRDRLPHNLRDAIPTVNEMKYVVRIYVDTQDLAETCLAAGIVNSIADVRDFLYAVGNSVEDFEVIDIGSDRTRVLKKISEAFKSYASDHMCQQILLGCAHDSSFIHIFDHLANTGLDSKVTLIEGPPLASEFRSLPFATEKFAGVFRDAGFATGKHKLQLFGNGNGSFASGISTSPGLMDERSDSRAASFSSSVATPSSTVTTPVFTWASAAKQAAILPDRTSTPPPKAIALAPGTIPRNRAGQRVDPISRTYDKKEVDRVKEIKMCNVHFLRQECRYGKDCTHYHDYKPTQSELGTLRLVARMAPCSYGSACEDLKCIYGHRCPAPAKSGACGGKNCIFGEDCRFPVELHGIDTTIVRSVVVR</sequence>
<protein>
    <recommendedName>
        <fullName evidence="3">C3H1-type domain-containing protein</fullName>
    </recommendedName>
</protein>
<dbReference type="InterPro" id="IPR057654">
    <property type="entry name" value="Znf-CCCH_tandem"/>
</dbReference>
<proteinExistence type="predicted"/>
<dbReference type="InterPro" id="IPR000571">
    <property type="entry name" value="Znf_CCCH"/>
</dbReference>
<keyword evidence="5" id="KW-1185">Reference proteome</keyword>
<dbReference type="Pfam" id="PF25543">
    <property type="entry name" value="zf-CCCH_tandem"/>
    <property type="match status" value="1"/>
</dbReference>
<evidence type="ECO:0000259" key="3">
    <source>
        <dbReference type="PROSITE" id="PS50103"/>
    </source>
</evidence>
<dbReference type="PANTHER" id="PTHR37543">
    <property type="entry name" value="CCCH ZINC FINGER DNA BINDING PROTEIN (AFU_ORTHOLOGUE AFUA_5G12760)"/>
    <property type="match status" value="1"/>
</dbReference>
<accession>A0A6A6WKW9</accession>
<dbReference type="OrthoDB" id="3512845at2759"/>
<reference evidence="4" key="1">
    <citation type="journal article" date="2020" name="Stud. Mycol.">
        <title>101 Dothideomycetes genomes: a test case for predicting lifestyles and emergence of pathogens.</title>
        <authorList>
            <person name="Haridas S."/>
            <person name="Albert R."/>
            <person name="Binder M."/>
            <person name="Bloem J."/>
            <person name="Labutti K."/>
            <person name="Salamov A."/>
            <person name="Andreopoulos B."/>
            <person name="Baker S."/>
            <person name="Barry K."/>
            <person name="Bills G."/>
            <person name="Bluhm B."/>
            <person name="Cannon C."/>
            <person name="Castanera R."/>
            <person name="Culley D."/>
            <person name="Daum C."/>
            <person name="Ezra D."/>
            <person name="Gonzalez J."/>
            <person name="Henrissat B."/>
            <person name="Kuo A."/>
            <person name="Liang C."/>
            <person name="Lipzen A."/>
            <person name="Lutzoni F."/>
            <person name="Magnuson J."/>
            <person name="Mondo S."/>
            <person name="Nolan M."/>
            <person name="Ohm R."/>
            <person name="Pangilinan J."/>
            <person name="Park H.-J."/>
            <person name="Ramirez L."/>
            <person name="Alfaro M."/>
            <person name="Sun H."/>
            <person name="Tritt A."/>
            <person name="Yoshinaga Y."/>
            <person name="Zwiers L.-H."/>
            <person name="Turgeon B."/>
            <person name="Goodwin S."/>
            <person name="Spatafora J."/>
            <person name="Crous P."/>
            <person name="Grigoriev I."/>
        </authorList>
    </citation>
    <scope>NUCLEOTIDE SEQUENCE</scope>
    <source>
        <strain evidence="4">CBS 121739</strain>
    </source>
</reference>
<dbReference type="GO" id="GO:0008270">
    <property type="term" value="F:zinc ion binding"/>
    <property type="evidence" value="ECO:0007669"/>
    <property type="project" value="UniProtKB-KW"/>
</dbReference>
<evidence type="ECO:0000313" key="5">
    <source>
        <dbReference type="Proteomes" id="UP000799437"/>
    </source>
</evidence>
<dbReference type="PROSITE" id="PS50103">
    <property type="entry name" value="ZF_C3H1"/>
    <property type="match status" value="1"/>
</dbReference>
<gene>
    <name evidence="4" type="ORF">EJ05DRAFT_17384</name>
</gene>
<feature type="region of interest" description="Disordered" evidence="2">
    <location>
        <begin position="1"/>
        <end position="37"/>
    </location>
</feature>
<dbReference type="GeneID" id="54480591"/>
<dbReference type="EMBL" id="ML996565">
    <property type="protein sequence ID" value="KAF2762850.1"/>
    <property type="molecule type" value="Genomic_DNA"/>
</dbReference>
<keyword evidence="1" id="KW-0479">Metal-binding</keyword>
<feature type="zinc finger region" description="C3H1-type" evidence="1">
    <location>
        <begin position="401"/>
        <end position="428"/>
    </location>
</feature>
<dbReference type="PANTHER" id="PTHR37543:SF1">
    <property type="entry name" value="CCCH ZINC FINGER DNA BINDING PROTEIN (AFU_ORTHOLOGUE AFUA_5G12760)"/>
    <property type="match status" value="1"/>
</dbReference>
<dbReference type="AlphaFoldDB" id="A0A6A6WKW9"/>
<organism evidence="4 5">
    <name type="scientific">Pseudovirgaria hyperparasitica</name>
    <dbReference type="NCBI Taxonomy" id="470096"/>
    <lineage>
        <taxon>Eukaryota</taxon>
        <taxon>Fungi</taxon>
        <taxon>Dikarya</taxon>
        <taxon>Ascomycota</taxon>
        <taxon>Pezizomycotina</taxon>
        <taxon>Dothideomycetes</taxon>
        <taxon>Dothideomycetes incertae sedis</taxon>
        <taxon>Acrospermales</taxon>
        <taxon>Acrospermaceae</taxon>
        <taxon>Pseudovirgaria</taxon>
    </lineage>
</organism>
<feature type="compositionally biased region" description="Polar residues" evidence="2">
    <location>
        <begin position="1"/>
        <end position="16"/>
    </location>
</feature>
<dbReference type="RefSeq" id="XP_033605301.1">
    <property type="nucleotide sequence ID" value="XM_033739537.1"/>
</dbReference>
<evidence type="ECO:0000256" key="1">
    <source>
        <dbReference type="PROSITE-ProRule" id="PRU00723"/>
    </source>
</evidence>
<keyword evidence="1" id="KW-0863">Zinc-finger</keyword>
<dbReference type="InterPro" id="IPR057683">
    <property type="entry name" value="DUF7923"/>
</dbReference>
<dbReference type="Pfam" id="PF25540">
    <property type="entry name" value="DUF7923"/>
    <property type="match status" value="1"/>
</dbReference>
<evidence type="ECO:0000313" key="4">
    <source>
        <dbReference type="EMBL" id="KAF2762850.1"/>
    </source>
</evidence>
<evidence type="ECO:0000256" key="2">
    <source>
        <dbReference type="SAM" id="MobiDB-lite"/>
    </source>
</evidence>
<keyword evidence="1" id="KW-0862">Zinc</keyword>
<dbReference type="Proteomes" id="UP000799437">
    <property type="component" value="Unassembled WGS sequence"/>
</dbReference>
<name>A0A6A6WKW9_9PEZI</name>
<feature type="domain" description="C3H1-type" evidence="3">
    <location>
        <begin position="401"/>
        <end position="428"/>
    </location>
</feature>